<dbReference type="Proteomes" id="UP000070444">
    <property type="component" value="Unassembled WGS sequence"/>
</dbReference>
<organism evidence="1 2">
    <name type="scientific">Conidiobolus coronatus (strain ATCC 28846 / CBS 209.66 / NRRL 28638)</name>
    <name type="common">Delacroixia coronata</name>
    <dbReference type="NCBI Taxonomy" id="796925"/>
    <lineage>
        <taxon>Eukaryota</taxon>
        <taxon>Fungi</taxon>
        <taxon>Fungi incertae sedis</taxon>
        <taxon>Zoopagomycota</taxon>
        <taxon>Entomophthoromycotina</taxon>
        <taxon>Entomophthoromycetes</taxon>
        <taxon>Entomophthorales</taxon>
        <taxon>Ancylistaceae</taxon>
        <taxon>Conidiobolus</taxon>
    </lineage>
</organism>
<evidence type="ECO:0000313" key="2">
    <source>
        <dbReference type="Proteomes" id="UP000070444"/>
    </source>
</evidence>
<evidence type="ECO:0000313" key="1">
    <source>
        <dbReference type="EMBL" id="KXN64700.1"/>
    </source>
</evidence>
<reference evidence="1 2" key="1">
    <citation type="journal article" date="2015" name="Genome Biol. Evol.">
        <title>Phylogenomic analyses indicate that early fungi evolved digesting cell walls of algal ancestors of land plants.</title>
        <authorList>
            <person name="Chang Y."/>
            <person name="Wang S."/>
            <person name="Sekimoto S."/>
            <person name="Aerts A.L."/>
            <person name="Choi C."/>
            <person name="Clum A."/>
            <person name="LaButti K.M."/>
            <person name="Lindquist E.A."/>
            <person name="Yee Ngan C."/>
            <person name="Ohm R.A."/>
            <person name="Salamov A.A."/>
            <person name="Grigoriev I.V."/>
            <person name="Spatafora J.W."/>
            <person name="Berbee M.L."/>
        </authorList>
    </citation>
    <scope>NUCLEOTIDE SEQUENCE [LARGE SCALE GENOMIC DNA]</scope>
    <source>
        <strain evidence="1 2">NRRL 28638</strain>
    </source>
</reference>
<keyword evidence="2" id="KW-1185">Reference proteome</keyword>
<protein>
    <submittedName>
        <fullName evidence="1">Uncharacterized protein</fullName>
    </submittedName>
</protein>
<gene>
    <name evidence="1" type="ORF">CONCODRAFT_21034</name>
</gene>
<dbReference type="EMBL" id="KQ965261">
    <property type="protein sequence ID" value="KXN64700.1"/>
    <property type="molecule type" value="Genomic_DNA"/>
</dbReference>
<sequence length="304" mass="35315">MFNQKKIKKSIEKNQNLKAPCQYLQLTKFKVENLGQSKIIRYKLDKSANIKTNPSKAQFYSNTSKTMLNFNSKSLQLNSNDLNESNNELNIKHKLFQSQEFKLTEPVHLKTTCFLKSENLTNVNDAIDSLENYEKGQGNFLRISNSQKTSSNDKSSYEYRYISFICSYHDKSMVSRPIPKSLHTKFQKFGTYSDINEGSYQDANNLIFLNLSNELFLNSYNKENSLDNSNFQEFITNQNNLNIAHITQINTSNIEHSLPIIYDSPVYINENYSTIQQLSTKRIPIQVEIAKSKEKEVKKVKKYK</sequence>
<dbReference type="AlphaFoldDB" id="A0A137NPN1"/>
<name>A0A137NPN1_CONC2</name>
<accession>A0A137NPN1</accession>
<proteinExistence type="predicted"/>